<evidence type="ECO:0000313" key="2">
    <source>
        <dbReference type="EMBL" id="MED6148092.1"/>
    </source>
</evidence>
<accession>A0ABU6THW4</accession>
<comment type="caution">
    <text evidence="2">The sequence shown here is derived from an EMBL/GenBank/DDBJ whole genome shotgun (WGS) entry which is preliminary data.</text>
</comment>
<dbReference type="EMBL" id="JASCZI010090960">
    <property type="protein sequence ID" value="MED6148092.1"/>
    <property type="molecule type" value="Genomic_DNA"/>
</dbReference>
<sequence>MLELASRRVLNEPERPLFASWVYLGPCLRIGPVVDLGCLSTPPFTSLSLSSQQAHALLATLTVAAGGSPLFAAFARSFVGALCLCLVLLFPATLHRRLARLASALLSLGQSFAVSYSALSGSLSLSPGSSVEI</sequence>
<evidence type="ECO:0000313" key="3">
    <source>
        <dbReference type="Proteomes" id="UP001341840"/>
    </source>
</evidence>
<protein>
    <submittedName>
        <fullName evidence="2">Uncharacterized protein</fullName>
    </submittedName>
</protein>
<gene>
    <name evidence="2" type="ORF">PIB30_049947</name>
</gene>
<feature type="transmembrane region" description="Helical" evidence="1">
    <location>
        <begin position="70"/>
        <end position="91"/>
    </location>
</feature>
<keyword evidence="1" id="KW-0472">Membrane</keyword>
<reference evidence="2 3" key="1">
    <citation type="journal article" date="2023" name="Plants (Basel)">
        <title>Bridging the Gap: Combining Genomics and Transcriptomics Approaches to Understand Stylosanthes scabra, an Orphan Legume from the Brazilian Caatinga.</title>
        <authorList>
            <person name="Ferreira-Neto J.R.C."/>
            <person name="da Silva M.D."/>
            <person name="Binneck E."/>
            <person name="de Melo N.F."/>
            <person name="da Silva R.H."/>
            <person name="de Melo A.L.T.M."/>
            <person name="Pandolfi V."/>
            <person name="Bustamante F.O."/>
            <person name="Brasileiro-Vidal A.C."/>
            <person name="Benko-Iseppon A.M."/>
        </authorList>
    </citation>
    <scope>NUCLEOTIDE SEQUENCE [LARGE SCALE GENOMIC DNA]</scope>
    <source>
        <tissue evidence="2">Leaves</tissue>
    </source>
</reference>
<evidence type="ECO:0000256" key="1">
    <source>
        <dbReference type="SAM" id="Phobius"/>
    </source>
</evidence>
<organism evidence="2 3">
    <name type="scientific">Stylosanthes scabra</name>
    <dbReference type="NCBI Taxonomy" id="79078"/>
    <lineage>
        <taxon>Eukaryota</taxon>
        <taxon>Viridiplantae</taxon>
        <taxon>Streptophyta</taxon>
        <taxon>Embryophyta</taxon>
        <taxon>Tracheophyta</taxon>
        <taxon>Spermatophyta</taxon>
        <taxon>Magnoliopsida</taxon>
        <taxon>eudicotyledons</taxon>
        <taxon>Gunneridae</taxon>
        <taxon>Pentapetalae</taxon>
        <taxon>rosids</taxon>
        <taxon>fabids</taxon>
        <taxon>Fabales</taxon>
        <taxon>Fabaceae</taxon>
        <taxon>Papilionoideae</taxon>
        <taxon>50 kb inversion clade</taxon>
        <taxon>dalbergioids sensu lato</taxon>
        <taxon>Dalbergieae</taxon>
        <taxon>Pterocarpus clade</taxon>
        <taxon>Stylosanthes</taxon>
    </lineage>
</organism>
<keyword evidence="3" id="KW-1185">Reference proteome</keyword>
<dbReference type="Proteomes" id="UP001341840">
    <property type="component" value="Unassembled WGS sequence"/>
</dbReference>
<proteinExistence type="predicted"/>
<name>A0ABU6THW4_9FABA</name>
<keyword evidence="1" id="KW-1133">Transmembrane helix</keyword>
<keyword evidence="1" id="KW-0812">Transmembrane</keyword>